<dbReference type="InterPro" id="IPR005232">
    <property type="entry name" value="LarE"/>
</dbReference>
<dbReference type="OrthoDB" id="9776919at2"/>
<dbReference type="Pfam" id="PF02540">
    <property type="entry name" value="NAD_synthase"/>
    <property type="match status" value="1"/>
</dbReference>
<dbReference type="GO" id="GO:0006163">
    <property type="term" value="P:purine nucleotide metabolic process"/>
    <property type="evidence" value="ECO:0007669"/>
    <property type="project" value="UniProtKB-ARBA"/>
</dbReference>
<proteinExistence type="predicted"/>
<dbReference type="SUPFAM" id="SSF52402">
    <property type="entry name" value="Adenine nucleotide alpha hydrolases-like"/>
    <property type="match status" value="1"/>
</dbReference>
<feature type="active site" description="Nucleophile and sulfur donor" evidence="1">
    <location>
        <position position="173"/>
    </location>
</feature>
<dbReference type="InterPro" id="IPR052188">
    <property type="entry name" value="Ni-pincer_cofactor_biosynth"/>
</dbReference>
<dbReference type="PANTHER" id="PTHR43169">
    <property type="entry name" value="EXSB FAMILY PROTEIN"/>
    <property type="match status" value="1"/>
</dbReference>
<sequence>MPITSSCIIQKQYSELLHIFEEYSQAFVAFSGGVDSSLVAKAALDTLGHNAVAVTVRSEFTAQRDLNFARASAREIGITHKVINIQLLKTPQVTVNSASRCYHCKKAIVSSIKGYPVFDGSHAEDSPERPGLQALREAGVISPLALAGFNKLMIIKTARHLNMLSAGQPSNSCLATRVKTGIPLTVEILNYIELVEEIMFDLGAVWCRARTDSHYCHIEYGTFSEFNEFEAKQKILTTIDNSEKLNFKFCRK</sequence>
<organism evidence="3 4">
    <name type="scientific">Maridesulfovibrio hydrothermalis AM13 = DSM 14728</name>
    <dbReference type="NCBI Taxonomy" id="1121451"/>
    <lineage>
        <taxon>Bacteria</taxon>
        <taxon>Pseudomonadati</taxon>
        <taxon>Thermodesulfobacteriota</taxon>
        <taxon>Desulfovibrionia</taxon>
        <taxon>Desulfovibrionales</taxon>
        <taxon>Desulfovibrionaceae</taxon>
        <taxon>Maridesulfovibrio</taxon>
    </lineage>
</organism>
<dbReference type="KEGG" id="dhy:DESAM_20532"/>
<dbReference type="RefSeq" id="WP_015335427.1">
    <property type="nucleotide sequence ID" value="NC_020055.1"/>
</dbReference>
<evidence type="ECO:0000313" key="3">
    <source>
        <dbReference type="EMBL" id="CCO22819.1"/>
    </source>
</evidence>
<dbReference type="GO" id="GO:0016783">
    <property type="term" value="F:sulfurtransferase activity"/>
    <property type="evidence" value="ECO:0007669"/>
    <property type="project" value="InterPro"/>
</dbReference>
<dbReference type="InterPro" id="IPR014729">
    <property type="entry name" value="Rossmann-like_a/b/a_fold"/>
</dbReference>
<dbReference type="Proteomes" id="UP000010808">
    <property type="component" value="Chromosome"/>
</dbReference>
<name>L0R7V5_9BACT</name>
<gene>
    <name evidence="3" type="ORF">DESAM_20532</name>
</gene>
<evidence type="ECO:0000313" key="4">
    <source>
        <dbReference type="Proteomes" id="UP000010808"/>
    </source>
</evidence>
<keyword evidence="4" id="KW-1185">Reference proteome</keyword>
<dbReference type="STRING" id="1121451.DESAM_20532"/>
<dbReference type="AlphaFoldDB" id="L0R7V5"/>
<dbReference type="PIRSF" id="PIRSF006661">
    <property type="entry name" value="PP-lp_UCP006661"/>
    <property type="match status" value="1"/>
</dbReference>
<accession>L0R7V5</accession>
<protein>
    <recommendedName>
        <fullName evidence="2">NAD/GMP synthase domain-containing protein</fullName>
    </recommendedName>
</protein>
<dbReference type="InterPro" id="IPR022310">
    <property type="entry name" value="NAD/GMP_synthase"/>
</dbReference>
<dbReference type="PATRIC" id="fig|1121451.3.peg.791"/>
<feature type="domain" description="NAD/GMP synthase" evidence="2">
    <location>
        <begin position="25"/>
        <end position="86"/>
    </location>
</feature>
<dbReference type="eggNOG" id="COG1606">
    <property type="taxonomic scope" value="Bacteria"/>
</dbReference>
<evidence type="ECO:0000256" key="1">
    <source>
        <dbReference type="PIRSR" id="PIRSR006661-1"/>
    </source>
</evidence>
<evidence type="ECO:0000259" key="2">
    <source>
        <dbReference type="Pfam" id="PF02540"/>
    </source>
</evidence>
<dbReference type="Gene3D" id="3.40.50.620">
    <property type="entry name" value="HUPs"/>
    <property type="match status" value="1"/>
</dbReference>
<dbReference type="HOGENOM" id="CLU_061181_0_2_7"/>
<dbReference type="EMBL" id="FO203522">
    <property type="protein sequence ID" value="CCO22819.1"/>
    <property type="molecule type" value="Genomic_DNA"/>
</dbReference>
<reference evidence="3 4" key="1">
    <citation type="submission" date="2012-10" db="EMBL/GenBank/DDBJ databases">
        <authorList>
            <person name="Genoscope - CEA"/>
        </authorList>
    </citation>
    <scope>NUCLEOTIDE SEQUENCE [LARGE SCALE GENOMIC DNA]</scope>
    <source>
        <strain evidence="4">AM13 / DSM 14728</strain>
    </source>
</reference>
<dbReference type="PANTHER" id="PTHR43169:SF4">
    <property type="entry name" value="ATPASE, PP-LOOP SUPERFAMILY-RELATED"/>
    <property type="match status" value="1"/>
</dbReference>